<comment type="similarity">
    <text evidence="2 8">Belongs to the alkaline ceramidase family.</text>
</comment>
<keyword evidence="7" id="KW-0479">Metal-binding</keyword>
<proteinExistence type="inferred from homology"/>
<dbReference type="PANTHER" id="PTHR46139">
    <property type="entry name" value="ALKALINE CERAMIDASE"/>
    <property type="match status" value="1"/>
</dbReference>
<dbReference type="GO" id="GO:0046514">
    <property type="term" value="P:ceramide catabolic process"/>
    <property type="evidence" value="ECO:0007669"/>
    <property type="project" value="TreeGrafter"/>
</dbReference>
<keyword evidence="4 8" id="KW-0378">Hydrolase</keyword>
<dbReference type="InterPro" id="IPR008901">
    <property type="entry name" value="ACER"/>
</dbReference>
<keyword evidence="8" id="KW-0443">Lipid metabolism</keyword>
<feature type="transmembrane region" description="Helical" evidence="8">
    <location>
        <begin position="132"/>
        <end position="151"/>
    </location>
</feature>
<evidence type="ECO:0000313" key="9">
    <source>
        <dbReference type="EMBL" id="CAG7722968.1"/>
    </source>
</evidence>
<dbReference type="EC" id="3.5.1.-" evidence="8"/>
<dbReference type="EMBL" id="CAJVCH010094150">
    <property type="protein sequence ID" value="CAG7722968.1"/>
    <property type="molecule type" value="Genomic_DNA"/>
</dbReference>
<dbReference type="GO" id="GO:0016811">
    <property type="term" value="F:hydrolase activity, acting on carbon-nitrogen (but not peptide) bonds, in linear amides"/>
    <property type="evidence" value="ECO:0007669"/>
    <property type="project" value="InterPro"/>
</dbReference>
<comment type="cofactor">
    <cofactor evidence="7">
        <name>Zn(2+)</name>
        <dbReference type="ChEBI" id="CHEBI:29105"/>
    </cofactor>
</comment>
<evidence type="ECO:0000256" key="7">
    <source>
        <dbReference type="PIRSR" id="PIRSR608901-2"/>
    </source>
</evidence>
<evidence type="ECO:0000256" key="8">
    <source>
        <dbReference type="RuleBase" id="RU364079"/>
    </source>
</evidence>
<dbReference type="AlphaFoldDB" id="A0A8J2JPK2"/>
<feature type="binding site" evidence="7">
    <location>
        <position position="134"/>
    </location>
    <ligand>
        <name>Zn(2+)</name>
        <dbReference type="ChEBI" id="CHEBI:29105"/>
        <note>catalytic</note>
    </ligand>
</feature>
<accession>A0A8J2JPK2</accession>
<feature type="transmembrane region" description="Helical" evidence="8">
    <location>
        <begin position="42"/>
        <end position="61"/>
    </location>
</feature>
<dbReference type="PANTHER" id="PTHR46139:SF3">
    <property type="entry name" value="ALKALINE CERAMIDASE"/>
    <property type="match status" value="1"/>
</dbReference>
<keyword evidence="7" id="KW-0862">Zinc</keyword>
<keyword evidence="6 8" id="KW-0472">Membrane</keyword>
<feature type="transmembrane region" description="Helical" evidence="8">
    <location>
        <begin position="15"/>
        <end position="33"/>
    </location>
</feature>
<dbReference type="Pfam" id="PF05875">
    <property type="entry name" value="Ceramidase"/>
    <property type="match status" value="1"/>
</dbReference>
<gene>
    <name evidence="9" type="ORF">AFUS01_LOCUS12076</name>
</gene>
<evidence type="ECO:0000256" key="6">
    <source>
        <dbReference type="ARBA" id="ARBA00023136"/>
    </source>
</evidence>
<dbReference type="OrthoDB" id="187171at2759"/>
<keyword evidence="10" id="KW-1185">Reference proteome</keyword>
<feature type="transmembrane region" description="Helical" evidence="8">
    <location>
        <begin position="93"/>
        <end position="112"/>
    </location>
</feature>
<comment type="caution">
    <text evidence="8">Lacks conserved residue(s) required for the propagation of feature annotation.</text>
</comment>
<evidence type="ECO:0000313" key="10">
    <source>
        <dbReference type="Proteomes" id="UP000708208"/>
    </source>
</evidence>
<keyword evidence="5 8" id="KW-1133">Transmembrane helix</keyword>
<evidence type="ECO:0000256" key="1">
    <source>
        <dbReference type="ARBA" id="ARBA00004141"/>
    </source>
</evidence>
<comment type="function">
    <text evidence="8">Hydrolyzes the sphingolipid ceramide into sphingosine and free fatty acid.</text>
</comment>
<evidence type="ECO:0000256" key="5">
    <source>
        <dbReference type="ARBA" id="ARBA00022989"/>
    </source>
</evidence>
<evidence type="ECO:0000256" key="2">
    <source>
        <dbReference type="ARBA" id="ARBA00009780"/>
    </source>
</evidence>
<sequence length="200" mass="22824">MSSASLLGQLLDELAILWVVAAAFALWFPNHYLPKFFQQKRAFFQVFIFVVAVLSSCLALVQPAFNAFALMTLGVPAVVLMFSELNRCRNLRVLRLGARCGAIWLLAVACWINDKLFCETWSALNFPYLHAFWHVLIFIASYTACVLFAYFDAKNQVPEQHPVLKFWPVDRYELFGVPYVGLSAFSPLTVEFLSDKQHFI</sequence>
<reference evidence="9" key="1">
    <citation type="submission" date="2021-06" db="EMBL/GenBank/DDBJ databases">
        <authorList>
            <person name="Hodson N. C."/>
            <person name="Mongue J. A."/>
            <person name="Jaron S. K."/>
        </authorList>
    </citation>
    <scope>NUCLEOTIDE SEQUENCE</scope>
</reference>
<feature type="binding site" evidence="7">
    <location>
        <position position="130"/>
    </location>
    <ligand>
        <name>Zn(2+)</name>
        <dbReference type="ChEBI" id="CHEBI:29105"/>
        <note>catalytic</note>
    </ligand>
</feature>
<organism evidence="9 10">
    <name type="scientific">Allacma fusca</name>
    <dbReference type="NCBI Taxonomy" id="39272"/>
    <lineage>
        <taxon>Eukaryota</taxon>
        <taxon>Metazoa</taxon>
        <taxon>Ecdysozoa</taxon>
        <taxon>Arthropoda</taxon>
        <taxon>Hexapoda</taxon>
        <taxon>Collembola</taxon>
        <taxon>Symphypleona</taxon>
        <taxon>Sminthuridae</taxon>
        <taxon>Allacma</taxon>
    </lineage>
</organism>
<comment type="caution">
    <text evidence="9">The sequence shown here is derived from an EMBL/GenBank/DDBJ whole genome shotgun (WGS) entry which is preliminary data.</text>
</comment>
<name>A0A8J2JPK2_9HEXA</name>
<dbReference type="Proteomes" id="UP000708208">
    <property type="component" value="Unassembled WGS sequence"/>
</dbReference>
<dbReference type="GO" id="GO:0016020">
    <property type="term" value="C:membrane"/>
    <property type="evidence" value="ECO:0007669"/>
    <property type="project" value="UniProtKB-SubCell"/>
</dbReference>
<dbReference type="GO" id="GO:0046872">
    <property type="term" value="F:metal ion binding"/>
    <property type="evidence" value="ECO:0007669"/>
    <property type="project" value="UniProtKB-KW"/>
</dbReference>
<protein>
    <recommendedName>
        <fullName evidence="8">Alkaline ceramidase</fullName>
        <ecNumber evidence="8">3.5.1.-</ecNumber>
    </recommendedName>
</protein>
<comment type="subcellular location">
    <subcellularLocation>
        <location evidence="1">Membrane</location>
        <topology evidence="1">Multi-pass membrane protein</topology>
    </subcellularLocation>
</comment>
<evidence type="ECO:0000256" key="4">
    <source>
        <dbReference type="ARBA" id="ARBA00022801"/>
    </source>
</evidence>
<keyword evidence="3 8" id="KW-0812">Transmembrane</keyword>
<evidence type="ECO:0000256" key="3">
    <source>
        <dbReference type="ARBA" id="ARBA00022692"/>
    </source>
</evidence>
<feature type="transmembrane region" description="Helical" evidence="8">
    <location>
        <begin position="67"/>
        <end position="86"/>
    </location>
</feature>